<dbReference type="InterPro" id="IPR001509">
    <property type="entry name" value="Epimerase_deHydtase"/>
</dbReference>
<reference evidence="3 4" key="1">
    <citation type="submission" date="2018-05" db="EMBL/GenBank/DDBJ databases">
        <title>Genomic Encyclopedia of Type Strains, Phase IV (KMG-IV): sequencing the most valuable type-strain genomes for metagenomic binning, comparative biology and taxonomic classification.</title>
        <authorList>
            <person name="Goeker M."/>
        </authorList>
    </citation>
    <scope>NUCLEOTIDE SEQUENCE [LARGE SCALE GENOMIC DNA]</scope>
    <source>
        <strain evidence="3 4">DSM 28556</strain>
    </source>
</reference>
<dbReference type="Pfam" id="PF01370">
    <property type="entry name" value="Epimerase"/>
    <property type="match status" value="1"/>
</dbReference>
<dbReference type="OrthoDB" id="9771073at2"/>
<dbReference type="EMBL" id="QJJQ01000002">
    <property type="protein sequence ID" value="PXW89588.1"/>
    <property type="molecule type" value="Genomic_DNA"/>
</dbReference>
<proteinExistence type="inferred from homology"/>
<dbReference type="RefSeq" id="WP_110394294.1">
    <property type="nucleotide sequence ID" value="NZ_JADIJL010000001.1"/>
</dbReference>
<sequence>MKVLITGGSGFIGSHLINRLIDERVNVVVLDHSTSLENHFHHNIVKFYHIDITDPNIAKIFDEERPEIVFHLAAQVSVANSMKDPAIDANINILGTINVLQNAVKYKVKKFIFASSAAVYGTPKYLPVDEHHPLSPTSFYGLSKAIGEKYIQLYGELFHLDYCILRFSNVYGPGQTTDGEAGVISIFLQRLKDNLPLIIYGDGTQTRDFIFVKDVADACLNAMTLPGSHIINISGNEKFSLNELVQILMEQFGTTILTKYQPSKAGDILHSCLQNQLASDILRWTKQYSIIAGLKETYEHAEKIK</sequence>
<accession>A0A2V3W8R8</accession>
<dbReference type="AlphaFoldDB" id="A0A2V3W8R8"/>
<comment type="caution">
    <text evidence="3">The sequence shown here is derived from an EMBL/GenBank/DDBJ whole genome shotgun (WGS) entry which is preliminary data.</text>
</comment>
<protein>
    <submittedName>
        <fullName evidence="3">UDP-glucose 4-epimerase</fullName>
    </submittedName>
</protein>
<gene>
    <name evidence="3" type="ORF">DFR56_102366</name>
</gene>
<feature type="domain" description="NAD-dependent epimerase/dehydratase" evidence="2">
    <location>
        <begin position="3"/>
        <end position="233"/>
    </location>
</feature>
<evidence type="ECO:0000256" key="1">
    <source>
        <dbReference type="ARBA" id="ARBA00007637"/>
    </source>
</evidence>
<name>A0A2V3W8R8_9BACI</name>
<evidence type="ECO:0000313" key="4">
    <source>
        <dbReference type="Proteomes" id="UP000247978"/>
    </source>
</evidence>
<organism evidence="3 4">
    <name type="scientific">Pseudogracilibacillus auburnensis</name>
    <dbReference type="NCBI Taxonomy" id="1494959"/>
    <lineage>
        <taxon>Bacteria</taxon>
        <taxon>Bacillati</taxon>
        <taxon>Bacillota</taxon>
        <taxon>Bacilli</taxon>
        <taxon>Bacillales</taxon>
        <taxon>Bacillaceae</taxon>
        <taxon>Pseudogracilibacillus</taxon>
    </lineage>
</organism>
<dbReference type="InterPro" id="IPR036291">
    <property type="entry name" value="NAD(P)-bd_dom_sf"/>
</dbReference>
<dbReference type="PANTHER" id="PTHR43000">
    <property type="entry name" value="DTDP-D-GLUCOSE 4,6-DEHYDRATASE-RELATED"/>
    <property type="match status" value="1"/>
</dbReference>
<dbReference type="Gene3D" id="3.40.50.720">
    <property type="entry name" value="NAD(P)-binding Rossmann-like Domain"/>
    <property type="match status" value="1"/>
</dbReference>
<comment type="similarity">
    <text evidence="1">Belongs to the NAD(P)-dependent epimerase/dehydratase family.</text>
</comment>
<dbReference type="SUPFAM" id="SSF51735">
    <property type="entry name" value="NAD(P)-binding Rossmann-fold domains"/>
    <property type="match status" value="1"/>
</dbReference>
<keyword evidence="4" id="KW-1185">Reference proteome</keyword>
<evidence type="ECO:0000259" key="2">
    <source>
        <dbReference type="Pfam" id="PF01370"/>
    </source>
</evidence>
<evidence type="ECO:0000313" key="3">
    <source>
        <dbReference type="EMBL" id="PXW89588.1"/>
    </source>
</evidence>
<dbReference type="Proteomes" id="UP000247978">
    <property type="component" value="Unassembled WGS sequence"/>
</dbReference>